<dbReference type="Proteomes" id="UP000749453">
    <property type="component" value="Unassembled WGS sequence"/>
</dbReference>
<proteinExistence type="predicted"/>
<evidence type="ECO:0000256" key="1">
    <source>
        <dbReference type="SAM" id="SignalP"/>
    </source>
</evidence>
<keyword evidence="4" id="KW-1185">Reference proteome</keyword>
<dbReference type="EMBL" id="JAFFTB010000005">
    <property type="protein sequence ID" value="MBM9937234.1"/>
    <property type="molecule type" value="Genomic_DNA"/>
</dbReference>
<organism evidence="2 5">
    <name type="scientific">Stenotrophomonas lactitubi</name>
    <dbReference type="NCBI Taxonomy" id="2045214"/>
    <lineage>
        <taxon>Bacteria</taxon>
        <taxon>Pseudomonadati</taxon>
        <taxon>Pseudomonadota</taxon>
        <taxon>Gammaproteobacteria</taxon>
        <taxon>Lysobacterales</taxon>
        <taxon>Lysobacteraceae</taxon>
        <taxon>Stenotrophomonas</taxon>
    </lineage>
</organism>
<feature type="signal peptide" evidence="1">
    <location>
        <begin position="1"/>
        <end position="21"/>
    </location>
</feature>
<gene>
    <name evidence="2" type="ORF">JJW18_18000</name>
    <name evidence="3" type="ORF">JJW19_03680</name>
</gene>
<evidence type="ECO:0000313" key="5">
    <source>
        <dbReference type="Proteomes" id="UP000784064"/>
    </source>
</evidence>
<protein>
    <recommendedName>
        <fullName evidence="6">Spore coat protein U domain-containing protein</fullName>
    </recommendedName>
</protein>
<sequence length="135" mass="14165">MEFRTSVLLVALMAAPAVAHAEVCFSRDGFVMTCPSLLPHPVKARFEVGTLPRVAGSPSEIYITGGGRVDGTSNFYVFANGKMLCETSGNLDGGNTTPVRHCNGTITAPGTYVISASRSNSGNFLAPDDVVINVQ</sequence>
<keyword evidence="1" id="KW-0732">Signal</keyword>
<comment type="caution">
    <text evidence="2">The sequence shown here is derived from an EMBL/GenBank/DDBJ whole genome shotgun (WGS) entry which is preliminary data.</text>
</comment>
<evidence type="ECO:0008006" key="6">
    <source>
        <dbReference type="Google" id="ProtNLM"/>
    </source>
</evidence>
<evidence type="ECO:0000313" key="3">
    <source>
        <dbReference type="EMBL" id="MBM9937234.1"/>
    </source>
</evidence>
<reference evidence="2" key="2">
    <citation type="submission" date="2021-01" db="EMBL/GenBank/DDBJ databases">
        <authorList>
            <person name="Yu Y."/>
        </authorList>
    </citation>
    <scope>NUCLEOTIDE SEQUENCE</scope>
    <source>
        <strain evidence="2">As-5</strain>
        <strain evidence="3">As-6</strain>
    </source>
</reference>
<name>A0AAW4GNA4_9GAMM</name>
<dbReference type="EMBL" id="JAFFTA010000031">
    <property type="protein sequence ID" value="MBM9915376.1"/>
    <property type="molecule type" value="Genomic_DNA"/>
</dbReference>
<reference evidence="4" key="1">
    <citation type="submission" date="2021-01" db="EMBL/GenBank/DDBJ databases">
        <title>Stenotrophomonas maltophilia.</title>
        <authorList>
            <person name="Yu Y."/>
        </authorList>
    </citation>
    <scope>NUCLEOTIDE SEQUENCE [LARGE SCALE GENOMIC DNA]</scope>
    <source>
        <strain evidence="4">As-6</strain>
    </source>
</reference>
<accession>A0AAW4GNA4</accession>
<evidence type="ECO:0000313" key="2">
    <source>
        <dbReference type="EMBL" id="MBM9915376.1"/>
    </source>
</evidence>
<evidence type="ECO:0000313" key="4">
    <source>
        <dbReference type="Proteomes" id="UP000749453"/>
    </source>
</evidence>
<feature type="chain" id="PRO_5043542954" description="Spore coat protein U domain-containing protein" evidence="1">
    <location>
        <begin position="22"/>
        <end position="135"/>
    </location>
</feature>
<dbReference type="Proteomes" id="UP000784064">
    <property type="component" value="Unassembled WGS sequence"/>
</dbReference>
<dbReference type="AlphaFoldDB" id="A0AAW4GNA4"/>